<dbReference type="RefSeq" id="XP_028256716.1">
    <property type="nucleotide sequence ID" value="XM_028400915.1"/>
</dbReference>
<gene>
    <name evidence="29" type="primary">neu1</name>
</gene>
<evidence type="ECO:0000256" key="5">
    <source>
        <dbReference type="ARBA" id="ARBA00004541"/>
    </source>
</evidence>
<evidence type="ECO:0000256" key="7">
    <source>
        <dbReference type="ARBA" id="ARBA00012733"/>
    </source>
</evidence>
<name>A0A6P7HX18_9TELE</name>
<dbReference type="InterPro" id="IPR036278">
    <property type="entry name" value="Sialidase_sf"/>
</dbReference>
<dbReference type="OrthoDB" id="2739686at2759"/>
<dbReference type="PANTHER" id="PTHR10628:SF25">
    <property type="entry name" value="SIALIDASE-1"/>
    <property type="match status" value="1"/>
</dbReference>
<dbReference type="SUPFAM" id="SSF50939">
    <property type="entry name" value="Sialidases"/>
    <property type="match status" value="1"/>
</dbReference>
<feature type="signal peptide" evidence="26">
    <location>
        <begin position="1"/>
        <end position="23"/>
    </location>
</feature>
<keyword evidence="17" id="KW-0458">Lysosome</keyword>
<dbReference type="GO" id="GO:0005886">
    <property type="term" value="C:plasma membrane"/>
    <property type="evidence" value="ECO:0007669"/>
    <property type="project" value="UniProtKB-SubCell"/>
</dbReference>
<evidence type="ECO:0000256" key="24">
    <source>
        <dbReference type="ARBA" id="ARBA00041332"/>
    </source>
</evidence>
<dbReference type="Proteomes" id="UP000515145">
    <property type="component" value="Chromosome 2"/>
</dbReference>
<dbReference type="FunCoup" id="A0A6P7HX18">
    <property type="interactions" value="122"/>
</dbReference>
<evidence type="ECO:0000256" key="17">
    <source>
        <dbReference type="ARBA" id="ARBA00023228"/>
    </source>
</evidence>
<evidence type="ECO:0000313" key="29">
    <source>
        <dbReference type="RefSeq" id="XP_028256716.1"/>
    </source>
</evidence>
<dbReference type="Pfam" id="PF13088">
    <property type="entry name" value="BNR_2"/>
    <property type="match status" value="1"/>
</dbReference>
<sequence>MEAGSRHAALCLLLLALWPACVCVLSPGQIDPLVYEEQLLWVSGTQGQVNTYRIPLLTFTPEGSLLAFAEARKASSSDIGAKFISMRRSTDKGSTWSPTSFIVNDGSKPDGLNLGSVVVDEKVGSVILIYSICFHLYQCSPASTMMVESSDDGLSWSKPKNLSAQLGIKNFAPGPGFGIQKRYSPAKGRLVVCGHGTLEGDGVFCILSDDHGQNWYNGAALKSIPYNQKKKPQDFNPDECQPVEMMDGSIVINVRNQNNYHCRCRVVVRSYDGGMSLPIDDLFFDYELVDPAVAAGALQKDGVLYFTNPSNEQHRVNLTLRWSLTNGSSWVKNALQIWAGPSGYSSITSLDSGSVEDRKFIFVIYEKGHKDYDETISFAKIHLYGGF</sequence>
<evidence type="ECO:0000256" key="23">
    <source>
        <dbReference type="ARBA" id="ARBA00040509"/>
    </source>
</evidence>
<comment type="function">
    <text evidence="21">Catalyzes the removal of sialic acid (N-acetylneuraminic acid) moieties from glycoproteins and glycolipids. To be active, it is strictly dependent on its presence in the multienzyme complex. Appears to have a preference for alpha 2-3 and alpha 2-6 sialyl linkage.</text>
</comment>
<feature type="domain" description="Sialidase" evidence="27">
    <location>
        <begin position="63"/>
        <end position="355"/>
    </location>
</feature>
<dbReference type="GO" id="GO:0043202">
    <property type="term" value="C:lysosomal lumen"/>
    <property type="evidence" value="ECO:0007669"/>
    <property type="project" value="UniProtKB-SubCell"/>
</dbReference>
<dbReference type="Gene3D" id="2.120.10.10">
    <property type="match status" value="1"/>
</dbReference>
<accession>A0A6P7HX18</accession>
<comment type="similarity">
    <text evidence="6">Belongs to the glycosyl hydrolase 33 family.</text>
</comment>
<evidence type="ECO:0000256" key="18">
    <source>
        <dbReference type="ARBA" id="ARBA00023277"/>
    </source>
</evidence>
<organism evidence="28 29">
    <name type="scientific">Parambassis ranga</name>
    <name type="common">Indian glassy fish</name>
    <dbReference type="NCBI Taxonomy" id="210632"/>
    <lineage>
        <taxon>Eukaryota</taxon>
        <taxon>Metazoa</taxon>
        <taxon>Chordata</taxon>
        <taxon>Craniata</taxon>
        <taxon>Vertebrata</taxon>
        <taxon>Euteleostomi</taxon>
        <taxon>Actinopterygii</taxon>
        <taxon>Neopterygii</taxon>
        <taxon>Teleostei</taxon>
        <taxon>Neoteleostei</taxon>
        <taxon>Acanthomorphata</taxon>
        <taxon>Ovalentaria</taxon>
        <taxon>Ambassidae</taxon>
        <taxon>Parambassis</taxon>
    </lineage>
</organism>
<keyword evidence="12" id="KW-0378">Hydrolase</keyword>
<evidence type="ECO:0000256" key="12">
    <source>
        <dbReference type="ARBA" id="ARBA00022801"/>
    </source>
</evidence>
<keyword evidence="11" id="KW-0677">Repeat</keyword>
<evidence type="ECO:0000256" key="14">
    <source>
        <dbReference type="ARBA" id="ARBA00023098"/>
    </source>
</evidence>
<comment type="catalytic activity">
    <reaction evidence="1">
        <text>Hydrolysis of alpha-(2-&gt;3)-, alpha-(2-&gt;6)-, alpha-(2-&gt;8)- glycosidic linkages of terminal sialic acid residues in oligosaccharides, glycoproteins, glycolipids, colominic acid and synthetic substrates.</text>
        <dbReference type="EC" id="3.2.1.18"/>
    </reaction>
</comment>
<keyword evidence="10 26" id="KW-0732">Signal</keyword>
<dbReference type="GO" id="GO:0004308">
    <property type="term" value="F:exo-alpha-sialidase activity"/>
    <property type="evidence" value="ECO:0007669"/>
    <property type="project" value="UniProtKB-EC"/>
</dbReference>
<comment type="subunit">
    <text evidence="22">Interacts with cathepsin A (protective protein), beta-galactosidase and N-acetylgalactosamine-6-sulfate sulfatase in a multienzyme complex.</text>
</comment>
<dbReference type="AlphaFoldDB" id="A0A6P7HX18"/>
<evidence type="ECO:0000256" key="13">
    <source>
        <dbReference type="ARBA" id="ARBA00022963"/>
    </source>
</evidence>
<dbReference type="InterPro" id="IPR011040">
    <property type="entry name" value="Sialidase"/>
</dbReference>
<evidence type="ECO:0000256" key="2">
    <source>
        <dbReference type="ARBA" id="ARBA00004207"/>
    </source>
</evidence>
<evidence type="ECO:0000256" key="25">
    <source>
        <dbReference type="ARBA" id="ARBA00041413"/>
    </source>
</evidence>
<dbReference type="GO" id="GO:0031410">
    <property type="term" value="C:cytoplasmic vesicle"/>
    <property type="evidence" value="ECO:0007669"/>
    <property type="project" value="UniProtKB-SubCell"/>
</dbReference>
<evidence type="ECO:0000259" key="27">
    <source>
        <dbReference type="Pfam" id="PF13088"/>
    </source>
</evidence>
<evidence type="ECO:0000256" key="21">
    <source>
        <dbReference type="ARBA" id="ARBA00037235"/>
    </source>
</evidence>
<keyword evidence="14" id="KW-0443">Lipid metabolism</keyword>
<dbReference type="EC" id="3.2.1.18" evidence="7"/>
<evidence type="ECO:0000256" key="10">
    <source>
        <dbReference type="ARBA" id="ARBA00022729"/>
    </source>
</evidence>
<dbReference type="CTD" id="4758"/>
<evidence type="ECO:0000256" key="3">
    <source>
        <dbReference type="ARBA" id="ARBA00004227"/>
    </source>
</evidence>
<evidence type="ECO:0000256" key="1">
    <source>
        <dbReference type="ARBA" id="ARBA00000427"/>
    </source>
</evidence>
<evidence type="ECO:0000256" key="26">
    <source>
        <dbReference type="SAM" id="SignalP"/>
    </source>
</evidence>
<evidence type="ECO:0000313" key="28">
    <source>
        <dbReference type="Proteomes" id="UP000515145"/>
    </source>
</evidence>
<evidence type="ECO:0000256" key="6">
    <source>
        <dbReference type="ARBA" id="ARBA00009348"/>
    </source>
</evidence>
<evidence type="ECO:0000256" key="16">
    <source>
        <dbReference type="ARBA" id="ARBA00023180"/>
    </source>
</evidence>
<dbReference type="FunFam" id="2.120.10.10:FF:000003">
    <property type="entry name" value="Neuraminidase 1"/>
    <property type="match status" value="1"/>
</dbReference>
<keyword evidence="8" id="KW-1003">Cell membrane</keyword>
<dbReference type="GO" id="GO:0005765">
    <property type="term" value="C:lysosomal membrane"/>
    <property type="evidence" value="ECO:0007669"/>
    <property type="project" value="UniProtKB-SubCell"/>
</dbReference>
<keyword evidence="19" id="KW-0326">Glycosidase</keyword>
<dbReference type="InterPro" id="IPR026856">
    <property type="entry name" value="Sialidase_fam"/>
</dbReference>
<keyword evidence="18" id="KW-0119">Carbohydrate metabolism</keyword>
<dbReference type="CDD" id="cd15482">
    <property type="entry name" value="Sialidase_non-viral"/>
    <property type="match status" value="1"/>
</dbReference>
<dbReference type="GO" id="GO:0009313">
    <property type="term" value="P:oligosaccharide catabolic process"/>
    <property type="evidence" value="ECO:0007669"/>
    <property type="project" value="TreeGrafter"/>
</dbReference>
<evidence type="ECO:0000256" key="19">
    <source>
        <dbReference type="ARBA" id="ARBA00023295"/>
    </source>
</evidence>
<keyword evidence="20" id="KW-0968">Cytoplasmic vesicle</keyword>
<proteinExistence type="inferred from homology"/>
<comment type="subcellular location">
    <subcellularLocation>
        <location evidence="4">Cell membrane</location>
    </subcellularLocation>
    <subcellularLocation>
        <location evidence="5">Cytoplasmic vesicle</location>
    </subcellularLocation>
    <subcellularLocation>
        <location evidence="3">Lysosome lumen</location>
    </subcellularLocation>
    <subcellularLocation>
        <location evidence="2">Lysosome membrane</location>
        <topology evidence="2">Peripheral membrane protein</topology>
        <orientation evidence="2">Lumenal side</orientation>
    </subcellularLocation>
</comment>
<evidence type="ECO:0000256" key="15">
    <source>
        <dbReference type="ARBA" id="ARBA00023136"/>
    </source>
</evidence>
<evidence type="ECO:0000256" key="11">
    <source>
        <dbReference type="ARBA" id="ARBA00022737"/>
    </source>
</evidence>
<keyword evidence="16" id="KW-0325">Glycoprotein</keyword>
<dbReference type="GeneID" id="114432724"/>
<keyword evidence="13" id="KW-0442">Lipid degradation</keyword>
<protein>
    <recommendedName>
        <fullName evidence="23">Sialidase-1</fullName>
        <ecNumber evidence="7">3.2.1.18</ecNumber>
    </recommendedName>
    <alternativeName>
        <fullName evidence="25">Lysosomal sialidase</fullName>
    </alternativeName>
    <alternativeName>
        <fullName evidence="24">N-acetyl-alpha-neuraminidase 1</fullName>
    </alternativeName>
</protein>
<keyword evidence="9" id="KW-0597">Phosphoprotein</keyword>
<evidence type="ECO:0000256" key="20">
    <source>
        <dbReference type="ARBA" id="ARBA00023329"/>
    </source>
</evidence>
<dbReference type="GO" id="GO:0006689">
    <property type="term" value="P:ganglioside catabolic process"/>
    <property type="evidence" value="ECO:0007669"/>
    <property type="project" value="TreeGrafter"/>
</dbReference>
<evidence type="ECO:0000256" key="9">
    <source>
        <dbReference type="ARBA" id="ARBA00022553"/>
    </source>
</evidence>
<keyword evidence="15" id="KW-0472">Membrane</keyword>
<dbReference type="InParanoid" id="A0A6P7HX18"/>
<evidence type="ECO:0000256" key="4">
    <source>
        <dbReference type="ARBA" id="ARBA00004236"/>
    </source>
</evidence>
<evidence type="ECO:0000256" key="8">
    <source>
        <dbReference type="ARBA" id="ARBA00022475"/>
    </source>
</evidence>
<feature type="chain" id="PRO_5027769629" description="Sialidase-1" evidence="26">
    <location>
        <begin position="24"/>
        <end position="387"/>
    </location>
</feature>
<evidence type="ECO:0000256" key="22">
    <source>
        <dbReference type="ARBA" id="ARBA00038519"/>
    </source>
</evidence>
<reference evidence="29" key="1">
    <citation type="submission" date="2025-08" db="UniProtKB">
        <authorList>
            <consortium name="RefSeq"/>
        </authorList>
    </citation>
    <scope>IDENTIFICATION</scope>
</reference>
<dbReference type="PANTHER" id="PTHR10628">
    <property type="entry name" value="SIALIDASE"/>
    <property type="match status" value="1"/>
</dbReference>
<keyword evidence="28" id="KW-1185">Reference proteome</keyword>